<dbReference type="EMBL" id="BLIR01000001">
    <property type="protein sequence ID" value="GFE38299.1"/>
    <property type="molecule type" value="Genomic_DNA"/>
</dbReference>
<organism evidence="2 3">
    <name type="scientific">Streptomyces tubercidicus</name>
    <dbReference type="NCBI Taxonomy" id="47759"/>
    <lineage>
        <taxon>Bacteria</taxon>
        <taxon>Bacillati</taxon>
        <taxon>Actinomycetota</taxon>
        <taxon>Actinomycetes</taxon>
        <taxon>Kitasatosporales</taxon>
        <taxon>Streptomycetaceae</taxon>
        <taxon>Streptomyces</taxon>
    </lineage>
</organism>
<protein>
    <submittedName>
        <fullName evidence="2">Uncharacterized protein</fullName>
    </submittedName>
</protein>
<dbReference type="AlphaFoldDB" id="A0A640URE1"/>
<gene>
    <name evidence="2" type="ORF">Stube_29720</name>
</gene>
<evidence type="ECO:0000256" key="1">
    <source>
        <dbReference type="SAM" id="MobiDB-lite"/>
    </source>
</evidence>
<comment type="caution">
    <text evidence="2">The sequence shown here is derived from an EMBL/GenBank/DDBJ whole genome shotgun (WGS) entry which is preliminary data.</text>
</comment>
<feature type="region of interest" description="Disordered" evidence="1">
    <location>
        <begin position="1"/>
        <end position="51"/>
    </location>
</feature>
<dbReference type="Proteomes" id="UP000431826">
    <property type="component" value="Unassembled WGS sequence"/>
</dbReference>
<proteinExistence type="predicted"/>
<feature type="compositionally biased region" description="Low complexity" evidence="1">
    <location>
        <begin position="12"/>
        <end position="23"/>
    </location>
</feature>
<keyword evidence="3" id="KW-1185">Reference proteome</keyword>
<evidence type="ECO:0000313" key="2">
    <source>
        <dbReference type="EMBL" id="GFE38299.1"/>
    </source>
</evidence>
<sequence length="182" mass="17921">MSEFHGDEQSHGAEQQDAGQAQATLSSHGTAVRSGEEALRERHVARAHSASARTRGACRCAGVEADPAAVIAVPTEAASKAANALRLSADALAALADGAPDPAADARHARNAAAASVLAAQIARSHGTGALSDAAYQAALKASQAAGLAAGKEGLGRSEVLNAEAEAAETAAVAAAEAAGWL</sequence>
<feature type="compositionally biased region" description="Basic and acidic residues" evidence="1">
    <location>
        <begin position="1"/>
        <end position="11"/>
    </location>
</feature>
<reference evidence="2 3" key="1">
    <citation type="submission" date="2019-12" db="EMBL/GenBank/DDBJ databases">
        <title>Whole genome shotgun sequence of Streptomyces tubercidicus NBRC 13090.</title>
        <authorList>
            <person name="Ichikawa N."/>
            <person name="Kimura A."/>
            <person name="Kitahashi Y."/>
            <person name="Komaki H."/>
            <person name="Tamura T."/>
        </authorList>
    </citation>
    <scope>NUCLEOTIDE SEQUENCE [LARGE SCALE GENOMIC DNA]</scope>
    <source>
        <strain evidence="2 3">NBRC 13090</strain>
    </source>
</reference>
<accession>A0A640URE1</accession>
<dbReference type="GeneID" id="96284083"/>
<name>A0A640URE1_9ACTN</name>
<evidence type="ECO:0000313" key="3">
    <source>
        <dbReference type="Proteomes" id="UP000431826"/>
    </source>
</evidence>
<dbReference type="RefSeq" id="WP_159744142.1">
    <property type="nucleotide sequence ID" value="NZ_BLIR01000001.1"/>
</dbReference>
<feature type="compositionally biased region" description="Basic and acidic residues" evidence="1">
    <location>
        <begin position="34"/>
        <end position="44"/>
    </location>
</feature>